<keyword evidence="9" id="KW-1185">Reference proteome</keyword>
<feature type="domain" description="PHD-type" evidence="7">
    <location>
        <begin position="65"/>
        <end position="117"/>
    </location>
</feature>
<keyword evidence="5" id="KW-0175">Coiled coil</keyword>
<keyword evidence="1" id="KW-0479">Metal-binding</keyword>
<evidence type="ECO:0000256" key="6">
    <source>
        <dbReference type="SAM" id="MobiDB-lite"/>
    </source>
</evidence>
<organism evidence="8 9">
    <name type="scientific">Aedes albopictus</name>
    <name type="common">Asian tiger mosquito</name>
    <name type="synonym">Stegomyia albopicta</name>
    <dbReference type="NCBI Taxonomy" id="7160"/>
    <lineage>
        <taxon>Eukaryota</taxon>
        <taxon>Metazoa</taxon>
        <taxon>Ecdysozoa</taxon>
        <taxon>Arthropoda</taxon>
        <taxon>Hexapoda</taxon>
        <taxon>Insecta</taxon>
        <taxon>Pterygota</taxon>
        <taxon>Neoptera</taxon>
        <taxon>Endopterygota</taxon>
        <taxon>Diptera</taxon>
        <taxon>Nematocera</taxon>
        <taxon>Culicoidea</taxon>
        <taxon>Culicidae</taxon>
        <taxon>Culicinae</taxon>
        <taxon>Aedini</taxon>
        <taxon>Aedes</taxon>
        <taxon>Stegomyia</taxon>
    </lineage>
</organism>
<reference evidence="8" key="2">
    <citation type="submission" date="2025-05" db="UniProtKB">
        <authorList>
            <consortium name="EnsemblMetazoa"/>
        </authorList>
    </citation>
    <scope>IDENTIFICATION</scope>
    <source>
        <strain evidence="8">Foshan</strain>
    </source>
</reference>
<dbReference type="CDD" id="cd15489">
    <property type="entry name" value="PHD_SF"/>
    <property type="match status" value="1"/>
</dbReference>
<dbReference type="Proteomes" id="UP000069940">
    <property type="component" value="Unassembled WGS sequence"/>
</dbReference>
<dbReference type="InterPro" id="IPR005312">
    <property type="entry name" value="DUF1759"/>
</dbReference>
<keyword evidence="3" id="KW-0862">Zinc</keyword>
<dbReference type="SUPFAM" id="SSF57903">
    <property type="entry name" value="FYVE/PHD zinc finger"/>
    <property type="match status" value="1"/>
</dbReference>
<feature type="region of interest" description="Disordered" evidence="6">
    <location>
        <begin position="129"/>
        <end position="178"/>
    </location>
</feature>
<sequence>MIMYSTGKFNNLQINGLKRVVQVYGKPSTILLSIREHIKFSFIVGMSSGSVAGAGVKESGSPGEGVNCGVCRRTDKDCTNGRMVQCDECDEWFHYDCVNVNDSIRNSDWSCNECVRTSLDKQRRAISEQMQQLNQQQKQWQHQQQKHLEQTEKQLENPEQRHEQQRQQRSQEQLDQLQTGQLQLQQPCNQLEAVTFGFNVPRQSFGSALRQNQPQPVRLADVVVSEGQEANGQSHSNPLGSFTANNVRLFSRSNKASSKSSKRSVKLRELQTKALEARQALEKKQLEERLALEREMLEDSDSEVDSVTSHKNINEWLNISDNPGKITGNSMDETPLPVYDELLRKPVVSASQSCLPGAPIAPSSVQQHTGYHVSQQFRRSYAPKVRYADNIRPSTKISGFLPDFQPLLGDDSSMPIPTVASQQPRMTAYPATSFQHQVAQNRHPGLNPQNVDQPVMSTSTPRHHLSTSQKQCQPHMYSSSAPLDSGHLAARQTVKDLPKFGGDPEDWPRFIAAYERTSRMCAFRNDELLDRLERSLHDKALNAVKSMLLHPDNVPMIINRLKTLFGNAEFIVETMIRRIRMMAPPKADKLETIVDFGVAVQNLCATIQVCQMDERLYNVALLQELVDNLPSTLKMQWALHRRNIGTATMLDFNNWLGEMVEAFSQVIRPTVWHKPQSSDFKFERNTRKEHINVHVHATDPPENVDAIVCLACDNDCSTLDVCTSFLEMSPNARWTLVKEKQICRKCLAKHLGNCDRNIPCNQNGCSYLHHRLLHDERHHKRQPSNTPVQRTSCNVHYSSQKDVLLKYIPVTVFGKGKAIKTYAFLDSGSTSTIIEHSLWRELDLDGKKSPLRISWTDGQKRCEANSMVFSAKIASSQNPGQSFILPEIHTVKTLDLPAQSISAAKLAEHFSHLSDLPIVSYSDVKPRILLGVDSSRLESPFDFREGDENEPMAMLTRLGWVVYGPCSMPEQAKVIEDVASNELNGAQRIAKPENIKKIPMTTDENNVLPHVNVVGKQRLVQIDNSALLSPSETMVTKRLENRNNRSGIQQMPFGHTILGRAMSSGTPDRKCCAPYNSPATQMYIMDYQEQQTQCDYTDMKLEVDSDATESTQGLTSCVLGGSVTQCANAPSSSTSPHNSPPLLMKWN</sequence>
<dbReference type="GeneID" id="115261576"/>
<dbReference type="PROSITE" id="PS50016">
    <property type="entry name" value="ZF_PHD_2"/>
    <property type="match status" value="1"/>
</dbReference>
<dbReference type="InterPro" id="IPR001965">
    <property type="entry name" value="Znf_PHD"/>
</dbReference>
<protein>
    <recommendedName>
        <fullName evidence="7">PHD-type domain-containing protein</fullName>
    </recommendedName>
</protein>
<feature type="region of interest" description="Disordered" evidence="6">
    <location>
        <begin position="1127"/>
        <end position="1147"/>
    </location>
</feature>
<dbReference type="InterPro" id="IPR011011">
    <property type="entry name" value="Znf_FYVE_PHD"/>
</dbReference>
<evidence type="ECO:0000259" key="7">
    <source>
        <dbReference type="PROSITE" id="PS50016"/>
    </source>
</evidence>
<accession>A0ABM1ZN38</accession>
<dbReference type="Pfam" id="PF03564">
    <property type="entry name" value="DUF1759"/>
    <property type="match status" value="1"/>
</dbReference>
<evidence type="ECO:0000256" key="1">
    <source>
        <dbReference type="ARBA" id="ARBA00022723"/>
    </source>
</evidence>
<feature type="compositionally biased region" description="Basic and acidic residues" evidence="6">
    <location>
        <begin position="146"/>
        <end position="166"/>
    </location>
</feature>
<dbReference type="PROSITE" id="PS01359">
    <property type="entry name" value="ZF_PHD_1"/>
    <property type="match status" value="1"/>
</dbReference>
<dbReference type="SMART" id="SM00249">
    <property type="entry name" value="PHD"/>
    <property type="match status" value="1"/>
</dbReference>
<evidence type="ECO:0000256" key="4">
    <source>
        <dbReference type="PROSITE-ProRule" id="PRU00146"/>
    </source>
</evidence>
<evidence type="ECO:0000256" key="5">
    <source>
        <dbReference type="SAM" id="Coils"/>
    </source>
</evidence>
<dbReference type="InterPro" id="IPR019786">
    <property type="entry name" value="Zinc_finger_PHD-type_CS"/>
</dbReference>
<feature type="compositionally biased region" description="Low complexity" evidence="6">
    <location>
        <begin position="167"/>
        <end position="178"/>
    </location>
</feature>
<evidence type="ECO:0000313" key="8">
    <source>
        <dbReference type="EnsemblMetazoa" id="AALFPA23_020078.P29568"/>
    </source>
</evidence>
<dbReference type="PANTHER" id="PTHR47331">
    <property type="entry name" value="PHD-TYPE DOMAIN-CONTAINING PROTEIN"/>
    <property type="match status" value="1"/>
</dbReference>
<name>A0ABM1ZN38_AEDAL</name>
<proteinExistence type="predicted"/>
<dbReference type="EnsemblMetazoa" id="AALFPA23_020078.R29568">
    <property type="protein sequence ID" value="AALFPA23_020078.P29568"/>
    <property type="gene ID" value="AALFPA23_020078"/>
</dbReference>
<dbReference type="RefSeq" id="XP_062714661.1">
    <property type="nucleotide sequence ID" value="XM_062858677.1"/>
</dbReference>
<feature type="region of interest" description="Disordered" evidence="6">
    <location>
        <begin position="454"/>
        <end position="480"/>
    </location>
</feature>
<evidence type="ECO:0000313" key="9">
    <source>
        <dbReference type="Proteomes" id="UP000069940"/>
    </source>
</evidence>
<dbReference type="Pfam" id="PF00628">
    <property type="entry name" value="PHD"/>
    <property type="match status" value="1"/>
</dbReference>
<feature type="compositionally biased region" description="Low complexity" evidence="6">
    <location>
        <begin position="1130"/>
        <end position="1141"/>
    </location>
</feature>
<dbReference type="Gene3D" id="2.60.120.650">
    <property type="entry name" value="Cupin"/>
    <property type="match status" value="1"/>
</dbReference>
<feature type="coiled-coil region" evidence="5">
    <location>
        <begin position="267"/>
        <end position="303"/>
    </location>
</feature>
<reference evidence="9" key="1">
    <citation type="journal article" date="2015" name="Proc. Natl. Acad. Sci. U.S.A.">
        <title>Genome sequence of the Asian Tiger mosquito, Aedes albopictus, reveals insights into its biology, genetics, and evolution.</title>
        <authorList>
            <person name="Chen X.G."/>
            <person name="Jiang X."/>
            <person name="Gu J."/>
            <person name="Xu M."/>
            <person name="Wu Y."/>
            <person name="Deng Y."/>
            <person name="Zhang C."/>
            <person name="Bonizzoni M."/>
            <person name="Dermauw W."/>
            <person name="Vontas J."/>
            <person name="Armbruster P."/>
            <person name="Huang X."/>
            <person name="Yang Y."/>
            <person name="Zhang H."/>
            <person name="He W."/>
            <person name="Peng H."/>
            <person name="Liu Y."/>
            <person name="Wu K."/>
            <person name="Chen J."/>
            <person name="Lirakis M."/>
            <person name="Topalis P."/>
            <person name="Van Leeuwen T."/>
            <person name="Hall A.B."/>
            <person name="Jiang X."/>
            <person name="Thorpe C."/>
            <person name="Mueller R.L."/>
            <person name="Sun C."/>
            <person name="Waterhouse R.M."/>
            <person name="Yan G."/>
            <person name="Tu Z.J."/>
            <person name="Fang X."/>
            <person name="James A.A."/>
        </authorList>
    </citation>
    <scope>NUCLEOTIDE SEQUENCE [LARGE SCALE GENOMIC DNA]</scope>
    <source>
        <strain evidence="9">Foshan</strain>
    </source>
</reference>
<feature type="compositionally biased region" description="Low complexity" evidence="6">
    <location>
        <begin position="129"/>
        <end position="143"/>
    </location>
</feature>
<evidence type="ECO:0000256" key="2">
    <source>
        <dbReference type="ARBA" id="ARBA00022771"/>
    </source>
</evidence>
<evidence type="ECO:0000256" key="3">
    <source>
        <dbReference type="ARBA" id="ARBA00022833"/>
    </source>
</evidence>
<dbReference type="InterPro" id="IPR019787">
    <property type="entry name" value="Znf_PHD-finger"/>
</dbReference>
<keyword evidence="2 4" id="KW-0863">Zinc-finger</keyword>